<feature type="region of interest" description="Disordered" evidence="1">
    <location>
        <begin position="160"/>
        <end position="179"/>
    </location>
</feature>
<dbReference type="AlphaFoldDB" id="Q6ZG43"/>
<reference evidence="3" key="1">
    <citation type="journal article" date="2005" name="Nature">
        <title>The map-based sequence of the rice genome.</title>
        <authorList>
            <consortium name="International rice genome sequencing project (IRGSP)"/>
            <person name="Matsumoto T."/>
            <person name="Wu J."/>
            <person name="Kanamori H."/>
            <person name="Katayose Y."/>
            <person name="Fujisawa M."/>
            <person name="Namiki N."/>
            <person name="Mizuno H."/>
            <person name="Yamamoto K."/>
            <person name="Antonio B.A."/>
            <person name="Baba T."/>
            <person name="Sakata K."/>
            <person name="Nagamura Y."/>
            <person name="Aoki H."/>
            <person name="Arikawa K."/>
            <person name="Arita K."/>
            <person name="Bito T."/>
            <person name="Chiden Y."/>
            <person name="Fujitsuka N."/>
            <person name="Fukunaka R."/>
            <person name="Hamada M."/>
            <person name="Harada C."/>
            <person name="Hayashi A."/>
            <person name="Hijishita S."/>
            <person name="Honda M."/>
            <person name="Hosokawa S."/>
            <person name="Ichikawa Y."/>
            <person name="Idonuma A."/>
            <person name="Iijima M."/>
            <person name="Ikeda M."/>
            <person name="Ikeno M."/>
            <person name="Ito K."/>
            <person name="Ito S."/>
            <person name="Ito T."/>
            <person name="Ito Y."/>
            <person name="Ito Y."/>
            <person name="Iwabuchi A."/>
            <person name="Kamiya K."/>
            <person name="Karasawa W."/>
            <person name="Kurita K."/>
            <person name="Katagiri S."/>
            <person name="Kikuta A."/>
            <person name="Kobayashi H."/>
            <person name="Kobayashi N."/>
            <person name="Machita K."/>
            <person name="Maehara T."/>
            <person name="Masukawa M."/>
            <person name="Mizubayashi T."/>
            <person name="Mukai Y."/>
            <person name="Nagasaki H."/>
            <person name="Nagata Y."/>
            <person name="Naito S."/>
            <person name="Nakashima M."/>
            <person name="Nakama Y."/>
            <person name="Nakamichi Y."/>
            <person name="Nakamura M."/>
            <person name="Meguro A."/>
            <person name="Negishi M."/>
            <person name="Ohta I."/>
            <person name="Ohta T."/>
            <person name="Okamoto M."/>
            <person name="Ono N."/>
            <person name="Saji S."/>
            <person name="Sakaguchi M."/>
            <person name="Sakai K."/>
            <person name="Shibata M."/>
            <person name="Shimokawa T."/>
            <person name="Song J."/>
            <person name="Takazaki Y."/>
            <person name="Terasawa K."/>
            <person name="Tsugane M."/>
            <person name="Tsuji K."/>
            <person name="Ueda S."/>
            <person name="Waki K."/>
            <person name="Yamagata H."/>
            <person name="Yamamoto M."/>
            <person name="Yamamoto S."/>
            <person name="Yamane H."/>
            <person name="Yoshiki S."/>
            <person name="Yoshihara R."/>
            <person name="Yukawa K."/>
            <person name="Zhong H."/>
            <person name="Yano M."/>
            <person name="Yuan Q."/>
            <person name="Ouyang S."/>
            <person name="Liu J."/>
            <person name="Jones K.M."/>
            <person name="Gansberger K."/>
            <person name="Moffat K."/>
            <person name="Hill J."/>
            <person name="Bera J."/>
            <person name="Fadrosh D."/>
            <person name="Jin S."/>
            <person name="Johri S."/>
            <person name="Kim M."/>
            <person name="Overton L."/>
            <person name="Reardon M."/>
            <person name="Tsitrin T."/>
            <person name="Vuong H."/>
            <person name="Weaver B."/>
            <person name="Ciecko A."/>
            <person name="Tallon L."/>
            <person name="Jackson J."/>
            <person name="Pai G."/>
            <person name="Aken S.V."/>
            <person name="Utterback T."/>
            <person name="Reidmuller S."/>
            <person name="Feldblyum T."/>
            <person name="Hsiao J."/>
            <person name="Zismann V."/>
            <person name="Iobst S."/>
            <person name="de Vazeille A.R."/>
            <person name="Buell C.R."/>
            <person name="Ying K."/>
            <person name="Li Y."/>
            <person name="Lu T."/>
            <person name="Huang Y."/>
            <person name="Zhao Q."/>
            <person name="Feng Q."/>
            <person name="Zhang L."/>
            <person name="Zhu J."/>
            <person name="Weng Q."/>
            <person name="Mu J."/>
            <person name="Lu Y."/>
            <person name="Fan D."/>
            <person name="Liu Y."/>
            <person name="Guan J."/>
            <person name="Zhang Y."/>
            <person name="Yu S."/>
            <person name="Liu X."/>
            <person name="Zhang Y."/>
            <person name="Hong G."/>
            <person name="Han B."/>
            <person name="Choisne N."/>
            <person name="Demange N."/>
            <person name="Orjeda G."/>
            <person name="Samain S."/>
            <person name="Cattolico L."/>
            <person name="Pelletier E."/>
            <person name="Couloux A."/>
            <person name="Segurens B."/>
            <person name="Wincker P."/>
            <person name="D'Hont A."/>
            <person name="Scarpelli C."/>
            <person name="Weissenbach J."/>
            <person name="Salanoubat M."/>
            <person name="Quetier F."/>
            <person name="Yu Y."/>
            <person name="Kim H.R."/>
            <person name="Rambo T."/>
            <person name="Currie J."/>
            <person name="Collura K."/>
            <person name="Luo M."/>
            <person name="Yang T."/>
            <person name="Ammiraju J.S.S."/>
            <person name="Engler F."/>
            <person name="Soderlund C."/>
            <person name="Wing R.A."/>
            <person name="Palmer L.E."/>
            <person name="de la Bastide M."/>
            <person name="Spiegel L."/>
            <person name="Nascimento L."/>
            <person name="Zutavern T."/>
            <person name="O'Shaughnessy A."/>
            <person name="Dike S."/>
            <person name="Dedhia N."/>
            <person name="Preston R."/>
            <person name="Balija V."/>
            <person name="McCombie W.R."/>
            <person name="Chow T."/>
            <person name="Chen H."/>
            <person name="Chung M."/>
            <person name="Chen C."/>
            <person name="Shaw J."/>
            <person name="Wu H."/>
            <person name="Hsiao K."/>
            <person name="Chao Y."/>
            <person name="Chu M."/>
            <person name="Cheng C."/>
            <person name="Hour A."/>
            <person name="Lee P."/>
            <person name="Lin S."/>
            <person name="Lin Y."/>
            <person name="Liou J."/>
            <person name="Liu S."/>
            <person name="Hsing Y."/>
            <person name="Raghuvanshi S."/>
            <person name="Mohanty A."/>
            <person name="Bharti A.K."/>
            <person name="Gaur A."/>
            <person name="Gupta V."/>
            <person name="Kumar D."/>
            <person name="Ravi V."/>
            <person name="Vij S."/>
            <person name="Kapur A."/>
            <person name="Khurana P."/>
            <person name="Khurana P."/>
            <person name="Khurana J.P."/>
            <person name="Tyagi A.K."/>
            <person name="Gaikwad K."/>
            <person name="Singh A."/>
            <person name="Dalal V."/>
            <person name="Srivastava S."/>
            <person name="Dixit A."/>
            <person name="Pal A.K."/>
            <person name="Ghazi I.A."/>
            <person name="Yadav M."/>
            <person name="Pandit A."/>
            <person name="Bhargava A."/>
            <person name="Sureshbabu K."/>
            <person name="Batra K."/>
            <person name="Sharma T.R."/>
            <person name="Mohapatra T."/>
            <person name="Singh N.K."/>
            <person name="Messing J."/>
            <person name="Nelson A.B."/>
            <person name="Fuks G."/>
            <person name="Kavchok S."/>
            <person name="Keizer G."/>
            <person name="Linton E."/>
            <person name="Llaca V."/>
            <person name="Song R."/>
            <person name="Tanyolac B."/>
            <person name="Young S."/>
            <person name="Ho-Il K."/>
            <person name="Hahn J.H."/>
            <person name="Sangsakoo G."/>
            <person name="Vanavichit A."/>
            <person name="de Mattos Luiz.A.T."/>
            <person name="Zimmer P.D."/>
            <person name="Malone G."/>
            <person name="Dellagostin O."/>
            <person name="de Oliveira A.C."/>
            <person name="Bevan M."/>
            <person name="Bancroft I."/>
            <person name="Minx P."/>
            <person name="Cordum H."/>
            <person name="Wilson R."/>
            <person name="Cheng Z."/>
            <person name="Jin W."/>
            <person name="Jiang J."/>
            <person name="Leong S.A."/>
            <person name="Iwama H."/>
            <person name="Gojobori T."/>
            <person name="Itoh T."/>
            <person name="Niimura Y."/>
            <person name="Fujii Y."/>
            <person name="Habara T."/>
            <person name="Sakai H."/>
            <person name="Sato Y."/>
            <person name="Wilson G."/>
            <person name="Kumar K."/>
            <person name="McCouch S."/>
            <person name="Juretic N."/>
            <person name="Hoen D."/>
            <person name="Wright S."/>
            <person name="Bruskiewich R."/>
            <person name="Bureau T."/>
            <person name="Miyao A."/>
            <person name="Hirochika H."/>
            <person name="Nishikawa T."/>
            <person name="Kadowaki K."/>
            <person name="Sugiura M."/>
            <person name="Burr B."/>
            <person name="Sasaki T."/>
        </authorList>
    </citation>
    <scope>NUCLEOTIDE SEQUENCE [LARGE SCALE GENOMIC DNA]</scope>
    <source>
        <strain evidence="3">cv. Nipponbare</strain>
    </source>
</reference>
<evidence type="ECO:0000256" key="1">
    <source>
        <dbReference type="SAM" id="MobiDB-lite"/>
    </source>
</evidence>
<protein>
    <submittedName>
        <fullName evidence="2">Uncharacterized protein</fullName>
    </submittedName>
</protein>
<dbReference type="Proteomes" id="UP000000763">
    <property type="component" value="Chromosome 8"/>
</dbReference>
<feature type="compositionally biased region" description="Low complexity" evidence="1">
    <location>
        <begin position="114"/>
        <end position="137"/>
    </location>
</feature>
<evidence type="ECO:0000313" key="3">
    <source>
        <dbReference type="Proteomes" id="UP000000763"/>
    </source>
</evidence>
<feature type="compositionally biased region" description="Basic residues" evidence="1">
    <location>
        <begin position="141"/>
        <end position="150"/>
    </location>
</feature>
<organism evidence="2 3">
    <name type="scientific">Oryza sativa subsp. japonica</name>
    <name type="common">Rice</name>
    <dbReference type="NCBI Taxonomy" id="39947"/>
    <lineage>
        <taxon>Eukaryota</taxon>
        <taxon>Viridiplantae</taxon>
        <taxon>Streptophyta</taxon>
        <taxon>Embryophyta</taxon>
        <taxon>Tracheophyta</taxon>
        <taxon>Spermatophyta</taxon>
        <taxon>Magnoliopsida</taxon>
        <taxon>Liliopsida</taxon>
        <taxon>Poales</taxon>
        <taxon>Poaceae</taxon>
        <taxon>BOP clade</taxon>
        <taxon>Oryzoideae</taxon>
        <taxon>Oryzeae</taxon>
        <taxon>Oryzinae</taxon>
        <taxon>Oryza</taxon>
        <taxon>Oryza sativa</taxon>
    </lineage>
</organism>
<proteinExistence type="predicted"/>
<accession>Q6ZG43</accession>
<evidence type="ECO:0000313" key="2">
    <source>
        <dbReference type="EMBL" id="BAD09207.1"/>
    </source>
</evidence>
<gene>
    <name evidence="2" type="primary">OJ1111_E05.23</name>
</gene>
<name>Q6ZG43_ORYSJ</name>
<reference evidence="3" key="2">
    <citation type="journal article" date="2008" name="Nucleic Acids Res.">
        <title>The rice annotation project database (RAP-DB): 2008 update.</title>
        <authorList>
            <consortium name="The rice annotation project (RAP)"/>
        </authorList>
    </citation>
    <scope>GENOME REANNOTATION</scope>
    <source>
        <strain evidence="3">cv. Nipponbare</strain>
    </source>
</reference>
<dbReference type="EMBL" id="AP004154">
    <property type="protein sequence ID" value="BAD09207.1"/>
    <property type="molecule type" value="Genomic_DNA"/>
</dbReference>
<sequence>MSKRQSEAAEVVWRGAGAAPRAVGEGGGSGRRRRPARRWREAAAPRSDGTVVEAATDGGDPFPFLTLILFLTFLKLILSSSPSSPSSSPSSLPIRPAAGRVAAAGGGSRRGRAQWRPWRAAAGRRPAGPRQAAAEGATRGGGRRGRARWRPWRAAAGRRPEVPRAAVAGGDASGGGRALSSASRLLPFLLFFFDNL</sequence>
<feature type="region of interest" description="Disordered" evidence="1">
    <location>
        <begin position="1"/>
        <end position="54"/>
    </location>
</feature>
<feature type="region of interest" description="Disordered" evidence="1">
    <location>
        <begin position="100"/>
        <end position="150"/>
    </location>
</feature>